<evidence type="ECO:0000256" key="2">
    <source>
        <dbReference type="SAM" id="MobiDB-lite"/>
    </source>
</evidence>
<proteinExistence type="predicted"/>
<organism evidence="4 5">
    <name type="scientific">Folsomia candida</name>
    <name type="common">Springtail</name>
    <dbReference type="NCBI Taxonomy" id="158441"/>
    <lineage>
        <taxon>Eukaryota</taxon>
        <taxon>Metazoa</taxon>
        <taxon>Ecdysozoa</taxon>
        <taxon>Arthropoda</taxon>
        <taxon>Hexapoda</taxon>
        <taxon>Collembola</taxon>
        <taxon>Entomobryomorpha</taxon>
        <taxon>Isotomoidea</taxon>
        <taxon>Isotomidae</taxon>
        <taxon>Proisotominae</taxon>
        <taxon>Folsomia</taxon>
    </lineage>
</organism>
<evidence type="ECO:0000256" key="1">
    <source>
        <dbReference type="PROSITE-ProRule" id="PRU00042"/>
    </source>
</evidence>
<name>A0A226EX37_FOLCA</name>
<dbReference type="PROSITE" id="PS00028">
    <property type="entry name" value="ZINC_FINGER_C2H2_1"/>
    <property type="match status" value="1"/>
</dbReference>
<sequence length="386" mass="44250">MISDTELLRQCPKEGVDLYFWKDDNNEIQMNVMTHEDTKRDLKQIYFTLLTDKYQDVRDMTVNFGAAEDYLLKKTESTIGHFNSDPLNPDGCKVKELEQLWGWKVEPKLSYSFHIYTNDAWVADQLKCRIRRKFGVVCAKAPYSSEVVLAKHAAKIDHHLRQFLPRLPQIREDYFNNPPPPPPEKLQNPRPTPPSNEIRRCELCSETLIGSGETHTNHMKNCHYTGPNAFPCDLCPCSFLKAASRNVHRGLVHRGAEPQKRNTFGIVDITDENAAKCDVHLDLITKEEEGSKATKYRCLWRGLEGEECGKSLKGLTLARDHVCSHLGLKPYKCPASGCTFETSSFRSASRHYRNSHEGRDSEEEEATEEDEEPPAKRCHQIYSNIH</sequence>
<feature type="domain" description="C2H2-type" evidence="3">
    <location>
        <begin position="296"/>
        <end position="330"/>
    </location>
</feature>
<dbReference type="PROSITE" id="PS50157">
    <property type="entry name" value="ZINC_FINGER_C2H2_2"/>
    <property type="match status" value="2"/>
</dbReference>
<reference evidence="4 5" key="1">
    <citation type="submission" date="2015-12" db="EMBL/GenBank/DDBJ databases">
        <title>The genome of Folsomia candida.</title>
        <authorList>
            <person name="Faddeeva A."/>
            <person name="Derks M.F."/>
            <person name="Anvar Y."/>
            <person name="Smit S."/>
            <person name="Van Straalen N."/>
            <person name="Roelofs D."/>
        </authorList>
    </citation>
    <scope>NUCLEOTIDE SEQUENCE [LARGE SCALE GENOMIC DNA]</scope>
    <source>
        <strain evidence="4 5">VU population</strain>
        <tissue evidence="4">Whole body</tissue>
    </source>
</reference>
<feature type="region of interest" description="Disordered" evidence="2">
    <location>
        <begin position="348"/>
        <end position="386"/>
    </location>
</feature>
<dbReference type="InterPro" id="IPR013087">
    <property type="entry name" value="Znf_C2H2_type"/>
</dbReference>
<dbReference type="OrthoDB" id="3437960at2759"/>
<dbReference type="GO" id="GO:0008270">
    <property type="term" value="F:zinc ion binding"/>
    <property type="evidence" value="ECO:0007669"/>
    <property type="project" value="UniProtKB-KW"/>
</dbReference>
<keyword evidence="1" id="KW-0862">Zinc</keyword>
<dbReference type="EMBL" id="LNIX01000002">
    <property type="protein sequence ID" value="OXA61186.1"/>
    <property type="molecule type" value="Genomic_DNA"/>
</dbReference>
<evidence type="ECO:0000313" key="4">
    <source>
        <dbReference type="EMBL" id="OXA61186.1"/>
    </source>
</evidence>
<dbReference type="AlphaFoldDB" id="A0A226EX37"/>
<evidence type="ECO:0000259" key="3">
    <source>
        <dbReference type="PROSITE" id="PS50157"/>
    </source>
</evidence>
<dbReference type="Gene3D" id="3.30.160.60">
    <property type="entry name" value="Classic Zinc Finger"/>
    <property type="match status" value="1"/>
</dbReference>
<keyword evidence="1" id="KW-0479">Metal-binding</keyword>
<accession>A0A226EX37</accession>
<feature type="compositionally biased region" description="Acidic residues" evidence="2">
    <location>
        <begin position="360"/>
        <end position="372"/>
    </location>
</feature>
<dbReference type="Proteomes" id="UP000198287">
    <property type="component" value="Unassembled WGS sequence"/>
</dbReference>
<comment type="caution">
    <text evidence="4">The sequence shown here is derived from an EMBL/GenBank/DDBJ whole genome shotgun (WGS) entry which is preliminary data.</text>
</comment>
<keyword evidence="5" id="KW-1185">Reference proteome</keyword>
<evidence type="ECO:0000313" key="5">
    <source>
        <dbReference type="Proteomes" id="UP000198287"/>
    </source>
</evidence>
<keyword evidence="1" id="KW-0863">Zinc-finger</keyword>
<gene>
    <name evidence="4" type="ORF">Fcan01_04641</name>
</gene>
<feature type="domain" description="C2H2-type" evidence="3">
    <location>
        <begin position="230"/>
        <end position="258"/>
    </location>
</feature>
<protein>
    <submittedName>
        <fullName evidence="4">PR domain zinc finger protein 14</fullName>
    </submittedName>
</protein>
<dbReference type="SMART" id="SM00355">
    <property type="entry name" value="ZnF_C2H2"/>
    <property type="match status" value="3"/>
</dbReference>
<feature type="region of interest" description="Disordered" evidence="2">
    <location>
        <begin position="171"/>
        <end position="195"/>
    </location>
</feature>
<feature type="compositionally biased region" description="Pro residues" evidence="2">
    <location>
        <begin position="177"/>
        <end position="194"/>
    </location>
</feature>